<dbReference type="OrthoDB" id="5984008at2759"/>
<dbReference type="GO" id="GO:0016020">
    <property type="term" value="C:membrane"/>
    <property type="evidence" value="ECO:0007669"/>
    <property type="project" value="UniProtKB-SubCell"/>
</dbReference>
<dbReference type="AlphaFoldDB" id="A0A8S3Z2H7"/>
<reference evidence="15" key="1">
    <citation type="submission" date="2021-04" db="EMBL/GenBank/DDBJ databases">
        <authorList>
            <consortium name="Molecular Ecology Group"/>
        </authorList>
    </citation>
    <scope>NUCLEOTIDE SEQUENCE</scope>
</reference>
<keyword evidence="7" id="KW-0675">Receptor</keyword>
<evidence type="ECO:0000256" key="9">
    <source>
        <dbReference type="ARBA" id="ARBA00023286"/>
    </source>
</evidence>
<dbReference type="PANTHER" id="PTHR18966">
    <property type="entry name" value="IONOTROPIC GLUTAMATE RECEPTOR"/>
    <property type="match status" value="1"/>
</dbReference>
<feature type="non-terminal residue" evidence="15">
    <location>
        <position position="427"/>
    </location>
</feature>
<dbReference type="SMART" id="SM00079">
    <property type="entry name" value="PBPe"/>
    <property type="match status" value="1"/>
</dbReference>
<accession>A0A8S3Z2H7</accession>
<dbReference type="Pfam" id="PF00060">
    <property type="entry name" value="Lig_chan"/>
    <property type="match status" value="1"/>
</dbReference>
<dbReference type="Gene3D" id="3.40.190.10">
    <property type="entry name" value="Periplasmic binding protein-like II"/>
    <property type="match status" value="1"/>
</dbReference>
<keyword evidence="2" id="KW-0813">Transport</keyword>
<evidence type="ECO:0000256" key="2">
    <source>
        <dbReference type="ARBA" id="ARBA00022448"/>
    </source>
</evidence>
<keyword evidence="9" id="KW-1071">Ligand-gated ion channel</keyword>
<keyword evidence="5" id="KW-0406">Ion transport</keyword>
<dbReference type="InterPro" id="IPR015683">
    <property type="entry name" value="Ionotropic_Glu_rcpt"/>
</dbReference>
<keyword evidence="12" id="KW-0732">Signal</keyword>
<dbReference type="Gene3D" id="1.10.287.70">
    <property type="match status" value="1"/>
</dbReference>
<evidence type="ECO:0000256" key="6">
    <source>
        <dbReference type="ARBA" id="ARBA00023136"/>
    </source>
</evidence>
<evidence type="ECO:0000256" key="4">
    <source>
        <dbReference type="ARBA" id="ARBA00022989"/>
    </source>
</evidence>
<dbReference type="GO" id="GO:0015276">
    <property type="term" value="F:ligand-gated monoatomic ion channel activity"/>
    <property type="evidence" value="ECO:0007669"/>
    <property type="project" value="InterPro"/>
</dbReference>
<name>A0A8S3Z2H7_9EUPU</name>
<keyword evidence="16" id="KW-1185">Reference proteome</keyword>
<dbReference type="Pfam" id="PF10613">
    <property type="entry name" value="Lig_chan-Glu_bd"/>
    <property type="match status" value="1"/>
</dbReference>
<dbReference type="SMART" id="SM00918">
    <property type="entry name" value="Lig_chan-Glu_bd"/>
    <property type="match status" value="1"/>
</dbReference>
<dbReference type="EMBL" id="CAJHNH020001591">
    <property type="protein sequence ID" value="CAG5123697.1"/>
    <property type="molecule type" value="Genomic_DNA"/>
</dbReference>
<organism evidence="15 16">
    <name type="scientific">Candidula unifasciata</name>
    <dbReference type="NCBI Taxonomy" id="100452"/>
    <lineage>
        <taxon>Eukaryota</taxon>
        <taxon>Metazoa</taxon>
        <taxon>Spiralia</taxon>
        <taxon>Lophotrochozoa</taxon>
        <taxon>Mollusca</taxon>
        <taxon>Gastropoda</taxon>
        <taxon>Heterobranchia</taxon>
        <taxon>Euthyneura</taxon>
        <taxon>Panpulmonata</taxon>
        <taxon>Eupulmonata</taxon>
        <taxon>Stylommatophora</taxon>
        <taxon>Helicina</taxon>
        <taxon>Helicoidea</taxon>
        <taxon>Geomitridae</taxon>
        <taxon>Candidula</taxon>
    </lineage>
</organism>
<dbReference type="Proteomes" id="UP000678393">
    <property type="component" value="Unassembled WGS sequence"/>
</dbReference>
<keyword evidence="10" id="KW-0407">Ion channel</keyword>
<feature type="signal peptide" evidence="12">
    <location>
        <begin position="1"/>
        <end position="23"/>
    </location>
</feature>
<comment type="subcellular location">
    <subcellularLocation>
        <location evidence="1">Membrane</location>
        <topology evidence="1">Multi-pass membrane protein</topology>
    </subcellularLocation>
</comment>
<evidence type="ECO:0000256" key="5">
    <source>
        <dbReference type="ARBA" id="ARBA00023065"/>
    </source>
</evidence>
<evidence type="ECO:0000256" key="8">
    <source>
        <dbReference type="ARBA" id="ARBA00023180"/>
    </source>
</evidence>
<feature type="transmembrane region" description="Helical" evidence="11">
    <location>
        <begin position="159"/>
        <end position="180"/>
    </location>
</feature>
<gene>
    <name evidence="15" type="ORF">CUNI_LOCUS9255</name>
</gene>
<evidence type="ECO:0000256" key="7">
    <source>
        <dbReference type="ARBA" id="ARBA00023170"/>
    </source>
</evidence>
<feature type="domain" description="Ionotropic glutamate receptor C-terminal" evidence="13">
    <location>
        <begin position="25"/>
        <end position="406"/>
    </location>
</feature>
<feature type="chain" id="PRO_5035893550" evidence="12">
    <location>
        <begin position="24"/>
        <end position="427"/>
    </location>
</feature>
<keyword evidence="3 11" id="KW-0812">Transmembrane</keyword>
<feature type="domain" description="Ionotropic glutamate receptor L-glutamate and glycine-binding" evidence="14">
    <location>
        <begin position="35"/>
        <end position="99"/>
    </location>
</feature>
<sequence>MKTACAVGVLLVCFLWHIHTIQGKQLKVTSLLVQPFLMSNATVRNGKTQVTFDGYIPDLLDEVAKLTGLSFTFSVRADGRYGHRLPNGSWDGLIGDIVDGRADVAAGPLTETSSRSEVVDFSTPFMNFGPVIILKRPQTPVMTLVERLQRLFAPLSQSIWMMSGLAWLITSAVLYIICYIDPYDWRRLARDKQATAREAESFSCLNTYWFTMSNILWQGYTRSPRSLGGRVVTTFWWLYVLIFIVMYIASMTNYLRVGPVQTASDSYTSIQSIEDLAEQNVVNFGVIQEGATEQYLQSAKIPRIKRVWTMINQQQSYVQTLEEAIEKVRTSRKPFAFIAESAMAKYFTKQSPCDIYMVGDFITIGSYSLAFPASYDPSLIKQIDIALLTLREKGVLKMLEDRWFSGECTGFVVESNSNRLLIPPFYG</sequence>
<feature type="transmembrane region" description="Helical" evidence="11">
    <location>
        <begin position="227"/>
        <end position="249"/>
    </location>
</feature>
<comment type="caution">
    <text evidence="15">The sequence shown here is derived from an EMBL/GenBank/DDBJ whole genome shotgun (WGS) entry which is preliminary data.</text>
</comment>
<evidence type="ECO:0000256" key="12">
    <source>
        <dbReference type="SAM" id="SignalP"/>
    </source>
</evidence>
<proteinExistence type="predicted"/>
<evidence type="ECO:0000256" key="10">
    <source>
        <dbReference type="ARBA" id="ARBA00023303"/>
    </source>
</evidence>
<evidence type="ECO:0000313" key="16">
    <source>
        <dbReference type="Proteomes" id="UP000678393"/>
    </source>
</evidence>
<evidence type="ECO:0000313" key="15">
    <source>
        <dbReference type="EMBL" id="CAG5123697.1"/>
    </source>
</evidence>
<dbReference type="InterPro" id="IPR001320">
    <property type="entry name" value="Iontro_rcpt_C"/>
</dbReference>
<evidence type="ECO:0000256" key="3">
    <source>
        <dbReference type="ARBA" id="ARBA00022692"/>
    </source>
</evidence>
<dbReference type="InterPro" id="IPR019594">
    <property type="entry name" value="Glu/Gly-bd"/>
</dbReference>
<keyword evidence="6 11" id="KW-0472">Membrane</keyword>
<keyword evidence="4 11" id="KW-1133">Transmembrane helix</keyword>
<dbReference type="FunFam" id="3.40.190.10:FF:000024">
    <property type="entry name" value="Glutamate receptor, ionotropic, delta 1"/>
    <property type="match status" value="1"/>
</dbReference>
<evidence type="ECO:0000256" key="11">
    <source>
        <dbReference type="SAM" id="Phobius"/>
    </source>
</evidence>
<keyword evidence="8" id="KW-0325">Glycoprotein</keyword>
<evidence type="ECO:0000259" key="13">
    <source>
        <dbReference type="SMART" id="SM00079"/>
    </source>
</evidence>
<protein>
    <submittedName>
        <fullName evidence="15">Uncharacterized protein</fullName>
    </submittedName>
</protein>
<evidence type="ECO:0000256" key="1">
    <source>
        <dbReference type="ARBA" id="ARBA00004141"/>
    </source>
</evidence>
<evidence type="ECO:0000259" key="14">
    <source>
        <dbReference type="SMART" id="SM00918"/>
    </source>
</evidence>
<dbReference type="SUPFAM" id="SSF53850">
    <property type="entry name" value="Periplasmic binding protein-like II"/>
    <property type="match status" value="1"/>
</dbReference>